<name>A0A9P0BQB0_CHRIL</name>
<evidence type="ECO:0000256" key="1">
    <source>
        <dbReference type="SAM" id="SignalP"/>
    </source>
</evidence>
<proteinExistence type="predicted"/>
<evidence type="ECO:0000313" key="2">
    <source>
        <dbReference type="EMBL" id="CAH0587083.1"/>
    </source>
</evidence>
<dbReference type="AlphaFoldDB" id="A0A9P0BQB0"/>
<accession>A0A9P0BQB0</accession>
<dbReference type="OrthoDB" id="7771330at2759"/>
<feature type="chain" id="PRO_5040154791" evidence="1">
    <location>
        <begin position="18"/>
        <end position="300"/>
    </location>
</feature>
<feature type="signal peptide" evidence="1">
    <location>
        <begin position="1"/>
        <end position="17"/>
    </location>
</feature>
<dbReference type="Proteomes" id="UP001154114">
    <property type="component" value="Chromosome 15"/>
</dbReference>
<keyword evidence="1" id="KW-0732">Signal</keyword>
<evidence type="ECO:0000313" key="3">
    <source>
        <dbReference type="Proteomes" id="UP001154114"/>
    </source>
</evidence>
<reference evidence="2" key="1">
    <citation type="submission" date="2021-12" db="EMBL/GenBank/DDBJ databases">
        <authorList>
            <person name="King R."/>
        </authorList>
    </citation>
    <scope>NUCLEOTIDE SEQUENCE</scope>
</reference>
<dbReference type="EMBL" id="LR824018">
    <property type="protein sequence ID" value="CAH0587083.1"/>
    <property type="molecule type" value="Genomic_DNA"/>
</dbReference>
<sequence>MILVLTLICLAMAPALGLLEPNLKVRYDFSINAFGETAFIEMPLSDRDAKLQGFVEKSRPVSPSGLECLKLMCPADDYTVCVLYDDTGYVAGLQIAVQPDAFTNVEYDWETQGYTSWITQINGTTIEYYTTQQYFVSKEFLKESPTSRIESRNSSILLQDGALWVTAFDGDLYEISTTATDITGPDSIFTKQTCIQWMGTHYYYNMSAETECKADTIFPWFPLVYDNQFIGIGYNIFATHVPGKGPVHLFEYSGDTAVKYTVPHGPECLYDLSVRVGQITMHTYFINKPYDVNCLAQTTT</sequence>
<protein>
    <submittedName>
        <fullName evidence="2">Uncharacterized protein</fullName>
    </submittedName>
</protein>
<keyword evidence="3" id="KW-1185">Reference proteome</keyword>
<gene>
    <name evidence="2" type="ORF">CINC_LOCUS3558</name>
</gene>
<organism evidence="2 3">
    <name type="scientific">Chrysodeixis includens</name>
    <name type="common">Soybean looper</name>
    <name type="synonym">Pseudoplusia includens</name>
    <dbReference type="NCBI Taxonomy" id="689277"/>
    <lineage>
        <taxon>Eukaryota</taxon>
        <taxon>Metazoa</taxon>
        <taxon>Ecdysozoa</taxon>
        <taxon>Arthropoda</taxon>
        <taxon>Hexapoda</taxon>
        <taxon>Insecta</taxon>
        <taxon>Pterygota</taxon>
        <taxon>Neoptera</taxon>
        <taxon>Endopterygota</taxon>
        <taxon>Lepidoptera</taxon>
        <taxon>Glossata</taxon>
        <taxon>Ditrysia</taxon>
        <taxon>Noctuoidea</taxon>
        <taxon>Noctuidae</taxon>
        <taxon>Plusiinae</taxon>
        <taxon>Chrysodeixis</taxon>
    </lineage>
</organism>